<dbReference type="OrthoDB" id="14765at2"/>
<dbReference type="PANTHER" id="PTHR35894:SF1">
    <property type="entry name" value="PHOSPHORIBULOKINASE _ URIDINE KINASE FAMILY"/>
    <property type="match status" value="1"/>
</dbReference>
<keyword evidence="3" id="KW-1185">Reference proteome</keyword>
<dbReference type="PANTHER" id="PTHR35894">
    <property type="entry name" value="GENERAL SECRETION PATHWAY PROTEIN A-RELATED"/>
    <property type="match status" value="1"/>
</dbReference>
<accession>A0A0X3U0K9</accession>
<proteinExistence type="predicted"/>
<gene>
    <name evidence="2" type="ORF">AVO44_05975</name>
</gene>
<name>A0A0X3U0K9_9RHOB</name>
<dbReference type="InterPro" id="IPR052026">
    <property type="entry name" value="ExeA_AAA_ATPase_DNA-bind"/>
</dbReference>
<dbReference type="SMART" id="SM00382">
    <property type="entry name" value="AAA"/>
    <property type="match status" value="1"/>
</dbReference>
<sequence>MSLMTSEERIDRIRGDHWVAFDRATIVLNRLTSLMEMPQQSRMPGLMVYGSSGIGKTMIAKRMASKYPTQYNAELGVTKTPILLVQAPPAPDERRFYQHILATIGAPMWGRHTVSELEVRALSHLRDMDLRMLMIDEVHNLLAGSYREQRRFLNMLRFLANDLCASLVVFGVNEALEAVRGDDQLARRLDEHYLPLWEDDVEFSRLIQTLIAAMALEQRSGLTVASLRTILKVTGGVTSRVFIMIKSLAIDAIETGEERITDEAVQAWQPVWTKHAWNIPRQAAAAFG</sequence>
<dbReference type="AlphaFoldDB" id="A0A0X3U0K9"/>
<feature type="domain" description="AAA+ ATPase" evidence="1">
    <location>
        <begin position="42"/>
        <end position="191"/>
    </location>
</feature>
<dbReference type="InterPro" id="IPR027417">
    <property type="entry name" value="P-loop_NTPase"/>
</dbReference>
<organism evidence="2 3">
    <name type="scientific">Ruegeria profundi</name>
    <dbReference type="NCBI Taxonomy" id="1685378"/>
    <lineage>
        <taxon>Bacteria</taxon>
        <taxon>Pseudomonadati</taxon>
        <taxon>Pseudomonadota</taxon>
        <taxon>Alphaproteobacteria</taxon>
        <taxon>Rhodobacterales</taxon>
        <taxon>Roseobacteraceae</taxon>
        <taxon>Ruegeria</taxon>
    </lineage>
</organism>
<dbReference type="SUPFAM" id="SSF52540">
    <property type="entry name" value="P-loop containing nucleoside triphosphate hydrolases"/>
    <property type="match status" value="1"/>
</dbReference>
<dbReference type="Pfam" id="PF05621">
    <property type="entry name" value="TniB"/>
    <property type="match status" value="1"/>
</dbReference>
<dbReference type="STRING" id="1685378.AVO44_05975"/>
<dbReference type="Gene3D" id="3.40.50.300">
    <property type="entry name" value="P-loop containing nucleotide triphosphate hydrolases"/>
    <property type="match status" value="1"/>
</dbReference>
<evidence type="ECO:0000313" key="2">
    <source>
        <dbReference type="EMBL" id="KUJ81392.1"/>
    </source>
</evidence>
<dbReference type="EMBL" id="LQBP01000002">
    <property type="protein sequence ID" value="KUJ81392.1"/>
    <property type="molecule type" value="Genomic_DNA"/>
</dbReference>
<evidence type="ECO:0000259" key="1">
    <source>
        <dbReference type="SMART" id="SM00382"/>
    </source>
</evidence>
<evidence type="ECO:0000313" key="3">
    <source>
        <dbReference type="Proteomes" id="UP000053690"/>
    </source>
</evidence>
<dbReference type="InterPro" id="IPR008868">
    <property type="entry name" value="TniB"/>
</dbReference>
<reference evidence="3" key="1">
    <citation type="submission" date="2015-12" db="EMBL/GenBank/DDBJ databases">
        <authorList>
            <person name="Zhang G."/>
            <person name="Stingl U."/>
        </authorList>
    </citation>
    <scope>NUCLEOTIDE SEQUENCE [LARGE SCALE GENOMIC DNA]</scope>
    <source>
        <strain evidence="3">ZGT108</strain>
    </source>
</reference>
<dbReference type="Proteomes" id="UP000053690">
    <property type="component" value="Unassembled WGS sequence"/>
</dbReference>
<protein>
    <submittedName>
        <fullName evidence="2">NTP-binding protein</fullName>
    </submittedName>
</protein>
<dbReference type="InterPro" id="IPR003593">
    <property type="entry name" value="AAA+_ATPase"/>
</dbReference>
<comment type="caution">
    <text evidence="2">The sequence shown here is derived from an EMBL/GenBank/DDBJ whole genome shotgun (WGS) entry which is preliminary data.</text>
</comment>